<dbReference type="PANTHER" id="PTHR31778:SF2">
    <property type="entry name" value="BUD SITE SELECTION PROTEIN RAX2"/>
    <property type="match status" value="1"/>
</dbReference>
<feature type="signal peptide" evidence="1">
    <location>
        <begin position="1"/>
        <end position="21"/>
    </location>
</feature>
<accession>A0ABR7MI68</accession>
<gene>
    <name evidence="3" type="ORF">H8B15_05190</name>
</gene>
<proteinExistence type="predicted"/>
<evidence type="ECO:0000313" key="3">
    <source>
        <dbReference type="EMBL" id="MBC6610302.1"/>
    </source>
</evidence>
<dbReference type="SUPFAM" id="SSF63829">
    <property type="entry name" value="Calcium-dependent phosphotriesterase"/>
    <property type="match status" value="1"/>
</dbReference>
<dbReference type="EMBL" id="JACSCY010000003">
    <property type="protein sequence ID" value="MBC6610302.1"/>
    <property type="molecule type" value="Genomic_DNA"/>
</dbReference>
<dbReference type="Gene3D" id="2.80.10.50">
    <property type="match status" value="6"/>
</dbReference>
<dbReference type="NCBIfam" id="TIGR04183">
    <property type="entry name" value="Por_Secre_tail"/>
    <property type="match status" value="1"/>
</dbReference>
<comment type="caution">
    <text evidence="3">The sequence shown here is derived from an EMBL/GenBank/DDBJ whole genome shotgun (WGS) entry which is preliminary data.</text>
</comment>
<dbReference type="RefSeq" id="WP_187318610.1">
    <property type="nucleotide sequence ID" value="NZ_JACSCY010000003.1"/>
</dbReference>
<dbReference type="InterPro" id="IPR026444">
    <property type="entry name" value="Secre_tail"/>
</dbReference>
<dbReference type="SUPFAM" id="SSF101898">
    <property type="entry name" value="NHL repeat"/>
    <property type="match status" value="1"/>
</dbReference>
<protein>
    <submittedName>
        <fullName evidence="3">T9SS type A sorting domain-containing protein</fullName>
    </submittedName>
</protein>
<feature type="chain" id="PRO_5046818243" evidence="1">
    <location>
        <begin position="22"/>
        <end position="844"/>
    </location>
</feature>
<dbReference type="InterPro" id="IPR013431">
    <property type="entry name" value="Delta_60_rpt"/>
</dbReference>
<dbReference type="NCBIfam" id="TIGR02608">
    <property type="entry name" value="delta_60_rpt"/>
    <property type="match status" value="9"/>
</dbReference>
<evidence type="ECO:0000259" key="2">
    <source>
        <dbReference type="Pfam" id="PF18962"/>
    </source>
</evidence>
<keyword evidence="1" id="KW-0732">Signal</keyword>
<evidence type="ECO:0000256" key="1">
    <source>
        <dbReference type="SAM" id="SignalP"/>
    </source>
</evidence>
<dbReference type="InterPro" id="IPR011047">
    <property type="entry name" value="Quinoprotein_ADH-like_sf"/>
</dbReference>
<dbReference type="PANTHER" id="PTHR31778">
    <property type="entry name" value="BUD SITE SELECTION PROTEIN RAX2"/>
    <property type="match status" value="1"/>
</dbReference>
<dbReference type="Proteomes" id="UP000622017">
    <property type="component" value="Unassembled WGS sequence"/>
</dbReference>
<dbReference type="Pfam" id="PF17164">
    <property type="entry name" value="DUF5122"/>
    <property type="match status" value="10"/>
</dbReference>
<sequence>MKTLIRYICCFVTILSSVSLAVSQELDPTFASVFVLRAGVVASTVEQPDGKLLVAGYMNRVNGQTVAGLLRLNADGTSDPTFNAGLSSAISQIRLLPNGQIIAVANGLIRIGNRNFNGIVKLNADGTLAEGFDVGAGAVGSIAAVQVQPDSKIVLGGNFTGFNGTATNGLVRLNANGSVDQQFVAALGSGLAGGAVNALLVQPDGKLVVGGDFRYATNPAQPNLFRLTSNGTLDTSFEAALPLDNFRESPSVTALALDPRTNYIVVRTFSTRDGIVRLTATGKPDPDFTRPVFSAGRTNNYDLVTVDAKGRILLSGDFDFSVGSNKRKYLARFLSTGELDNTFIPQQFDFSVRETHVLANGTLLVAGNFSRYGQTATTSLLKLNDQAQIITDFNPKIQMTGTILGFAQQPDGKLIAAGTFTEVNGVLVHNLVRLHLDGTLDVSFNTPRINGRIDKVIAQANGKIVVAGDFTEIDNQSAPYVAHLTSDGRMDPSFKSNLSASTVTIGSVAVQALAVEADGSVLLGGVAIGFGNQTRDIYRLLPTGAVDEQYLANTKDQVRGTVLSLALLPDGRHYVGGAFDPVNTNPPATAIIRLKADGTRDETFQSAGPDLNFTYARQIAVLPDNKVLIGGNFMSYKDVARAKLARLNPDGSVDKTFDATPNGYVAGDYVNDFAVQSDGRILVNTLNNLGRSNQSRGTLYRLLPDGALEKVFSDFASNASRVTSMLLQQDGRIVVSGAFTEVDGQPRAGIVRLSNDAVLPVADKQSVALLEAWPNPVTDQLRLQLDMGAMPQTISLVDVTGKSVFVSATPTAQMQIPVRHLTAGVYILRVAYANWPVTRRVLVQ</sequence>
<evidence type="ECO:0000313" key="4">
    <source>
        <dbReference type="Proteomes" id="UP000622017"/>
    </source>
</evidence>
<reference evidence="3 4" key="1">
    <citation type="submission" date="2020-08" db="EMBL/GenBank/DDBJ databases">
        <title>Hymenobacter sp.</title>
        <authorList>
            <person name="Kim M.K."/>
        </authorList>
    </citation>
    <scope>NUCLEOTIDE SEQUENCE [LARGE SCALE GENOMIC DNA]</scope>
    <source>
        <strain evidence="3 4">BT507</strain>
    </source>
</reference>
<name>A0ABR7MI68_9BACT</name>
<feature type="domain" description="Secretion system C-terminal sorting" evidence="2">
    <location>
        <begin position="773"/>
        <end position="841"/>
    </location>
</feature>
<keyword evidence="4" id="KW-1185">Reference proteome</keyword>
<organism evidence="3 4">
    <name type="scientific">Hymenobacter citatus</name>
    <dbReference type="NCBI Taxonomy" id="2763506"/>
    <lineage>
        <taxon>Bacteria</taxon>
        <taxon>Pseudomonadati</taxon>
        <taxon>Bacteroidota</taxon>
        <taxon>Cytophagia</taxon>
        <taxon>Cytophagales</taxon>
        <taxon>Hymenobacteraceae</taxon>
        <taxon>Hymenobacter</taxon>
    </lineage>
</organism>
<dbReference type="Pfam" id="PF18962">
    <property type="entry name" value="Por_Secre_tail"/>
    <property type="match status" value="1"/>
</dbReference>
<dbReference type="SUPFAM" id="SSF50998">
    <property type="entry name" value="Quinoprotein alcohol dehydrogenase-like"/>
    <property type="match status" value="1"/>
</dbReference>